<comment type="similarity">
    <text evidence="1">Belongs to the cAMP-dependent kinase regulatory chain family.</text>
</comment>
<dbReference type="GO" id="GO:0034236">
    <property type="term" value="F:protein kinase A catalytic subunit binding"/>
    <property type="evidence" value="ECO:0007669"/>
    <property type="project" value="TreeGrafter"/>
</dbReference>
<dbReference type="PANTHER" id="PTHR11635:SF152">
    <property type="entry name" value="CAMP-DEPENDENT PROTEIN KINASE TYPE I REGULATORY SUBUNIT-RELATED"/>
    <property type="match status" value="1"/>
</dbReference>
<feature type="compositionally biased region" description="Acidic residues" evidence="8">
    <location>
        <begin position="11"/>
        <end position="27"/>
    </location>
</feature>
<accession>A0A8J8NPQ0</accession>
<evidence type="ECO:0000256" key="1">
    <source>
        <dbReference type="ARBA" id="ARBA00005753"/>
    </source>
</evidence>
<evidence type="ECO:0000259" key="9">
    <source>
        <dbReference type="PROSITE" id="PS50042"/>
    </source>
</evidence>
<dbReference type="InterPro" id="IPR000595">
    <property type="entry name" value="cNMP-bd_dom"/>
</dbReference>
<dbReference type="PROSITE" id="PS00888">
    <property type="entry name" value="CNMP_BINDING_1"/>
    <property type="match status" value="2"/>
</dbReference>
<evidence type="ECO:0000256" key="2">
    <source>
        <dbReference type="ARBA" id="ARBA00022553"/>
    </source>
</evidence>
<dbReference type="PANTHER" id="PTHR11635">
    <property type="entry name" value="CAMP-DEPENDENT PROTEIN KINASE REGULATORY CHAIN"/>
    <property type="match status" value="1"/>
</dbReference>
<keyword evidence="4" id="KW-0677">Repeat</keyword>
<dbReference type="InterPro" id="IPR014710">
    <property type="entry name" value="RmlC-like_jellyroll"/>
</dbReference>
<evidence type="ECO:0000256" key="8">
    <source>
        <dbReference type="SAM" id="MobiDB-lite"/>
    </source>
</evidence>
<dbReference type="Pfam" id="PF00027">
    <property type="entry name" value="cNMP_binding"/>
    <property type="match status" value="2"/>
</dbReference>
<dbReference type="InterPro" id="IPR018488">
    <property type="entry name" value="cNMP-bd_CS"/>
</dbReference>
<dbReference type="AlphaFoldDB" id="A0A8J8NPQ0"/>
<feature type="domain" description="Cyclic nucleotide-binding" evidence="9">
    <location>
        <begin position="234"/>
        <end position="352"/>
    </location>
</feature>
<evidence type="ECO:0000313" key="10">
    <source>
        <dbReference type="EMBL" id="TNV78778.1"/>
    </source>
</evidence>
<dbReference type="InterPro" id="IPR018490">
    <property type="entry name" value="cNMP-bd_dom_sf"/>
</dbReference>
<dbReference type="PIRSF" id="PIRSF000548">
    <property type="entry name" value="PK_regulatory"/>
    <property type="match status" value="1"/>
</dbReference>
<dbReference type="SUPFAM" id="SSF51206">
    <property type="entry name" value="cAMP-binding domain-like"/>
    <property type="match status" value="2"/>
</dbReference>
<feature type="binding site" evidence="7">
    <location>
        <position position="301"/>
    </location>
    <ligand>
        <name>3',5'-cyclic AMP</name>
        <dbReference type="ChEBI" id="CHEBI:58165"/>
        <label>2</label>
    </ligand>
</feature>
<keyword evidence="5 7" id="KW-0547">Nucleotide-binding</keyword>
<dbReference type="PROSITE" id="PS50042">
    <property type="entry name" value="CNMP_BINDING_3"/>
    <property type="match status" value="2"/>
</dbReference>
<feature type="binding site" evidence="7">
    <location>
        <position position="181"/>
    </location>
    <ligand>
        <name>3',5'-cyclic AMP</name>
        <dbReference type="ChEBI" id="CHEBI:58165"/>
        <label>1</label>
    </ligand>
</feature>
<evidence type="ECO:0000256" key="4">
    <source>
        <dbReference type="ARBA" id="ARBA00022737"/>
    </source>
</evidence>
<dbReference type="GO" id="GO:0005829">
    <property type="term" value="C:cytosol"/>
    <property type="evidence" value="ECO:0007669"/>
    <property type="project" value="TreeGrafter"/>
</dbReference>
<evidence type="ECO:0000256" key="5">
    <source>
        <dbReference type="ARBA" id="ARBA00022741"/>
    </source>
</evidence>
<organism evidence="10 11">
    <name type="scientific">Halteria grandinella</name>
    <dbReference type="NCBI Taxonomy" id="5974"/>
    <lineage>
        <taxon>Eukaryota</taxon>
        <taxon>Sar</taxon>
        <taxon>Alveolata</taxon>
        <taxon>Ciliophora</taxon>
        <taxon>Intramacronucleata</taxon>
        <taxon>Spirotrichea</taxon>
        <taxon>Stichotrichia</taxon>
        <taxon>Sporadotrichida</taxon>
        <taxon>Halteriidae</taxon>
        <taxon>Halteria</taxon>
    </lineage>
</organism>
<dbReference type="PRINTS" id="PR00103">
    <property type="entry name" value="CAMPKINASE"/>
</dbReference>
<proteinExistence type="inferred from homology"/>
<feature type="domain" description="Cyclic nucleotide-binding" evidence="9">
    <location>
        <begin position="110"/>
        <end position="231"/>
    </location>
</feature>
<gene>
    <name evidence="10" type="ORF">FGO68_gene10633</name>
</gene>
<dbReference type="GO" id="GO:0005952">
    <property type="term" value="C:cAMP-dependent protein kinase complex"/>
    <property type="evidence" value="ECO:0007669"/>
    <property type="project" value="InterPro"/>
</dbReference>
<dbReference type="Proteomes" id="UP000785679">
    <property type="component" value="Unassembled WGS sequence"/>
</dbReference>
<dbReference type="FunFam" id="2.60.120.10:FF:000006">
    <property type="entry name" value="cAMP-dependent protein kinase type I-alpha regulatory subunit"/>
    <property type="match status" value="1"/>
</dbReference>
<keyword evidence="2" id="KW-0597">Phosphoprotein</keyword>
<dbReference type="OrthoDB" id="417078at2759"/>
<dbReference type="SMART" id="SM00100">
    <property type="entry name" value="cNMP"/>
    <property type="match status" value="2"/>
</dbReference>
<dbReference type="GO" id="GO:0030552">
    <property type="term" value="F:cAMP binding"/>
    <property type="evidence" value="ECO:0007669"/>
    <property type="project" value="UniProtKB-KW"/>
</dbReference>
<evidence type="ECO:0000256" key="6">
    <source>
        <dbReference type="ARBA" id="ARBA00023149"/>
    </source>
</evidence>
<dbReference type="PROSITE" id="PS00889">
    <property type="entry name" value="CNMP_BINDING_2"/>
    <property type="match status" value="2"/>
</dbReference>
<feature type="binding site" evidence="7">
    <location>
        <position position="190"/>
    </location>
    <ligand>
        <name>3',5'-cyclic AMP</name>
        <dbReference type="ChEBI" id="CHEBI:58165"/>
        <label>1</label>
    </ligand>
</feature>
<feature type="binding site" evidence="7">
    <location>
        <position position="310"/>
    </location>
    <ligand>
        <name>3',5'-cyclic AMP</name>
        <dbReference type="ChEBI" id="CHEBI:58165"/>
        <label>2</label>
    </ligand>
</feature>
<sequence>MRDQLHQLDEYLSDQNDDGSSEEEYQEEPAKTDSLQHSYDLEDIDRSQQQQQFQEEQKKVSLHHTKQRIGVSSEVYGEWNKKSIAFKPRVIHKDPQAREQLVKRLRQTVLLRGIDEGAFQIVVDSVIISSFQKGQVVIQEGDYGDCMYIVDKGTLTCTKILKGTTKPTFLKEYEPGESFGELSLLYNTPRAATITAKSDSTLFQLDREVFNHIVKDSAIIKRERFEEFLKQVKVLKHMETYERSKVADALQEELFLSGEVVIKEGDQGDKFYLVLEGEAVATKEGLSDILKHYHPGDYFGERALLTKEPRAASILAISEQLLVASLERETFYRLLGPLEDIMKRNMDMQYGRSPSLLGVTMIQGVSK</sequence>
<dbReference type="CDD" id="cd00038">
    <property type="entry name" value="CAP_ED"/>
    <property type="match status" value="2"/>
</dbReference>
<protein>
    <recommendedName>
        <fullName evidence="9">Cyclic nucleotide-binding domain-containing protein</fullName>
    </recommendedName>
</protein>
<evidence type="ECO:0000256" key="3">
    <source>
        <dbReference type="ARBA" id="ARBA00022566"/>
    </source>
</evidence>
<evidence type="ECO:0000313" key="11">
    <source>
        <dbReference type="Proteomes" id="UP000785679"/>
    </source>
</evidence>
<keyword evidence="3 7" id="KW-0116">cAMP-binding</keyword>
<keyword evidence="11" id="KW-1185">Reference proteome</keyword>
<reference evidence="10" key="1">
    <citation type="submission" date="2019-06" db="EMBL/GenBank/DDBJ databases">
        <authorList>
            <person name="Zheng W."/>
        </authorList>
    </citation>
    <scope>NUCLEOTIDE SEQUENCE</scope>
    <source>
        <strain evidence="10">QDHG01</strain>
    </source>
</reference>
<comment type="caution">
    <text evidence="10">The sequence shown here is derived from an EMBL/GenBank/DDBJ whole genome shotgun (WGS) entry which is preliminary data.</text>
</comment>
<name>A0A8J8NPQ0_HALGN</name>
<dbReference type="InterPro" id="IPR050503">
    <property type="entry name" value="cAMP-dep_PK_reg_su-like"/>
</dbReference>
<feature type="region of interest" description="Disordered" evidence="8">
    <location>
        <begin position="1"/>
        <end position="61"/>
    </location>
</feature>
<dbReference type="InterPro" id="IPR012198">
    <property type="entry name" value="cAMP_dep_PK_reg_su"/>
</dbReference>
<dbReference type="GO" id="GO:0004862">
    <property type="term" value="F:cAMP-dependent protein kinase inhibitor activity"/>
    <property type="evidence" value="ECO:0007669"/>
    <property type="project" value="TreeGrafter"/>
</dbReference>
<keyword evidence="6 7" id="KW-0114">cAMP</keyword>
<dbReference type="Gene3D" id="2.60.120.10">
    <property type="entry name" value="Jelly Rolls"/>
    <property type="match status" value="2"/>
</dbReference>
<evidence type="ECO:0000256" key="7">
    <source>
        <dbReference type="PIRSR" id="PIRSR000548-1"/>
    </source>
</evidence>
<dbReference type="EMBL" id="RRYP01009865">
    <property type="protein sequence ID" value="TNV78778.1"/>
    <property type="molecule type" value="Genomic_DNA"/>
</dbReference>